<dbReference type="Proteomes" id="UP000193834">
    <property type="component" value="Unassembled WGS sequence"/>
</dbReference>
<dbReference type="RefSeq" id="WP_085494845.1">
    <property type="nucleotide sequence ID" value="NZ_FXAZ01000003.1"/>
</dbReference>
<gene>
    <name evidence="3" type="ORF">SAMN06295960_2675</name>
</gene>
<protein>
    <submittedName>
        <fullName evidence="3">Major membrane immunogen, membrane-anchored lipoprotein</fullName>
    </submittedName>
</protein>
<dbReference type="PROSITE" id="PS51257">
    <property type="entry name" value="PROKAR_LIPOPROTEIN"/>
    <property type="match status" value="1"/>
</dbReference>
<name>A0A1X7KSW9_9BACL</name>
<feature type="compositionally biased region" description="Polar residues" evidence="1">
    <location>
        <begin position="29"/>
        <end position="44"/>
    </location>
</feature>
<evidence type="ECO:0000313" key="4">
    <source>
        <dbReference type="Proteomes" id="UP000193834"/>
    </source>
</evidence>
<organism evidence="3 4">
    <name type="scientific">Paenibacillus aquistagni</name>
    <dbReference type="NCBI Taxonomy" id="1852522"/>
    <lineage>
        <taxon>Bacteria</taxon>
        <taxon>Bacillati</taxon>
        <taxon>Bacillota</taxon>
        <taxon>Bacilli</taxon>
        <taxon>Bacillales</taxon>
        <taxon>Paenibacillaceae</taxon>
        <taxon>Paenibacillus</taxon>
    </lineage>
</organism>
<dbReference type="Gene3D" id="3.90.1010.20">
    <property type="match status" value="2"/>
</dbReference>
<keyword evidence="4" id="KW-1185">Reference proteome</keyword>
<evidence type="ECO:0000313" key="3">
    <source>
        <dbReference type="EMBL" id="SMG44589.1"/>
    </source>
</evidence>
<dbReference type="STRING" id="1852522.SAMN06295960_2675"/>
<sequence>MKKNLALLVAAMMAFGLLVGCGAKDNAEKPSTGTEQPSTGTEQGQYADGNYFAKGTPDDNGWMYMVQLDVKDGKITAVNWDAANTKTAGDTKKQQSISGEYGMKKGGASSEWHEQAKLMEDTLLEKQDPKQIEVNDEGKTDAVSGVSIHVGDFVKLSEQALAAGPVEKGAYKDGAYKAEGKDFDDQGWKETFNVTVFDGQIVAVNWDNVNKEGASKKEQAAAGTYGMNWHEQANHMEAALIEKQDVAQLGVKEDGTTDAVSGVSIHVNGFVKLAEEALQGAK</sequence>
<proteinExistence type="predicted"/>
<keyword evidence="3" id="KW-0449">Lipoprotein</keyword>
<dbReference type="OrthoDB" id="384237at2"/>
<feature type="chain" id="PRO_5012440140" evidence="2">
    <location>
        <begin position="24"/>
        <end position="282"/>
    </location>
</feature>
<reference evidence="3 4" key="1">
    <citation type="submission" date="2017-04" db="EMBL/GenBank/DDBJ databases">
        <authorList>
            <person name="Afonso C.L."/>
            <person name="Miller P.J."/>
            <person name="Scott M.A."/>
            <person name="Spackman E."/>
            <person name="Goraichik I."/>
            <person name="Dimitrov K.M."/>
            <person name="Suarez D.L."/>
            <person name="Swayne D.E."/>
        </authorList>
    </citation>
    <scope>NUCLEOTIDE SEQUENCE [LARGE SCALE GENOMIC DNA]</scope>
    <source>
        <strain evidence="3 4">11</strain>
    </source>
</reference>
<evidence type="ECO:0000256" key="1">
    <source>
        <dbReference type="SAM" id="MobiDB-lite"/>
    </source>
</evidence>
<feature type="signal peptide" evidence="2">
    <location>
        <begin position="1"/>
        <end position="23"/>
    </location>
</feature>
<dbReference type="EMBL" id="FXAZ01000003">
    <property type="protein sequence ID" value="SMG44589.1"/>
    <property type="molecule type" value="Genomic_DNA"/>
</dbReference>
<evidence type="ECO:0000256" key="2">
    <source>
        <dbReference type="SAM" id="SignalP"/>
    </source>
</evidence>
<dbReference type="AlphaFoldDB" id="A0A1X7KSW9"/>
<keyword evidence="2" id="KW-0732">Signal</keyword>
<feature type="region of interest" description="Disordered" evidence="1">
    <location>
        <begin position="26"/>
        <end position="48"/>
    </location>
</feature>
<accession>A0A1X7KSW9</accession>